<dbReference type="GO" id="GO:0016887">
    <property type="term" value="F:ATP hydrolysis activity"/>
    <property type="evidence" value="ECO:0007669"/>
    <property type="project" value="InterPro"/>
</dbReference>
<dbReference type="GO" id="GO:0015421">
    <property type="term" value="F:ABC-type oligopeptide transporter activity"/>
    <property type="evidence" value="ECO:0007669"/>
    <property type="project" value="TreeGrafter"/>
</dbReference>
<dbReference type="Proteomes" id="UP000199749">
    <property type="component" value="Chromosome"/>
</dbReference>
<dbReference type="PANTHER" id="PTHR43394:SF1">
    <property type="entry name" value="ATP-BINDING CASSETTE SUB-FAMILY B MEMBER 10, MITOCHONDRIAL"/>
    <property type="match status" value="1"/>
</dbReference>
<dbReference type="EMBL" id="CP022474">
    <property type="protein sequence ID" value="ASN60296.1"/>
    <property type="molecule type" value="Genomic_DNA"/>
</dbReference>
<dbReference type="SMART" id="SM00382">
    <property type="entry name" value="AAA"/>
    <property type="match status" value="1"/>
</dbReference>
<proteinExistence type="predicted"/>
<dbReference type="Gene3D" id="1.20.1560.10">
    <property type="entry name" value="ABC transporter type 1, transmembrane domain"/>
    <property type="match status" value="1"/>
</dbReference>
<dbReference type="Pfam" id="PF00005">
    <property type="entry name" value="ABC_tran"/>
    <property type="match status" value="1"/>
</dbReference>
<sequence>MKLMWRYTIRYKKLLFWNFICVFGFILIELGLPTLLGQIIDKGINQHTFGPVWQFGLLMVGICLIGLIGLIGLAYTGSKLTTNIVRDIRNDIFKQTMQFSHSEYGEFGVSSLITRTTNDAFQVMQFMTQVLRTGFMTPMMIVASAFMIVRTSQSLSWIVFAAIPILLAGVVLIGRVSEPMSTEQQKNLDAINLNLRENLTGIRVVRAFVREQFQKLRFRKVNDDYSHSSIRLFTLVALAQPGFSFIFNIVFVLIIWQGAVQIDGGHLAVGTLIAFIEYIFHVLFSFMLFASVFMMYPRAAVSAERIEKILNAPINITEKEDGVTTTDTQGELVFDNVSFAYPGPTESPVVRDVTFQAHPGETVAFIGSTGSGKSTLIQLIPRFFDVTRGSIKLDGHDVRDYQLKALRQKIGFIPQKAVLFTGTIAENLRYGNPNATDEELWTALKIAQSDTFVAEKPDGLQTYLAEGGSNLSGGQKQRLAIARAIVRRPALYIFDDSFSALDYKTDAALRGALKSITKEATVLIVAQRVGTIMNADRIVVLNEGQVVGIGTHRDLLKDNEIYRAIAASQLSQEELNEEY</sequence>
<evidence type="ECO:0000313" key="10">
    <source>
        <dbReference type="Proteomes" id="UP000199749"/>
    </source>
</evidence>
<dbReference type="AlphaFoldDB" id="A0A1X7QJF3"/>
<evidence type="ECO:0000256" key="1">
    <source>
        <dbReference type="ARBA" id="ARBA00004651"/>
    </source>
</evidence>
<dbReference type="PROSITE" id="PS00211">
    <property type="entry name" value="ABC_TRANSPORTER_1"/>
    <property type="match status" value="1"/>
</dbReference>
<dbReference type="PANTHER" id="PTHR43394">
    <property type="entry name" value="ATP-DEPENDENT PERMEASE MDL1, MITOCHONDRIAL"/>
    <property type="match status" value="1"/>
</dbReference>
<comment type="subcellular location">
    <subcellularLocation>
        <location evidence="1">Cell membrane</location>
        <topology evidence="1">Multi-pass membrane protein</topology>
    </subcellularLocation>
</comment>
<evidence type="ECO:0000256" key="5">
    <source>
        <dbReference type="ARBA" id="ARBA00022741"/>
    </source>
</evidence>
<keyword evidence="3" id="KW-1003">Cell membrane</keyword>
<evidence type="ECO:0000256" key="6">
    <source>
        <dbReference type="ARBA" id="ARBA00022840"/>
    </source>
</evidence>
<dbReference type="GO" id="GO:0005886">
    <property type="term" value="C:plasma membrane"/>
    <property type="evidence" value="ECO:0007669"/>
    <property type="project" value="UniProtKB-SubCell"/>
</dbReference>
<evidence type="ECO:0000256" key="7">
    <source>
        <dbReference type="ARBA" id="ARBA00022989"/>
    </source>
</evidence>
<keyword evidence="4" id="KW-0812">Transmembrane</keyword>
<protein>
    <submittedName>
        <fullName evidence="9">ABC transporter ATP-binding protein</fullName>
    </submittedName>
</protein>
<dbReference type="KEGG" id="lcv:FBA2_04190"/>
<dbReference type="RefSeq" id="WP_039098719.1">
    <property type="nucleotide sequence ID" value="NZ_CBCPIN010000002.1"/>
</dbReference>
<dbReference type="InterPro" id="IPR036640">
    <property type="entry name" value="ABC1_TM_sf"/>
</dbReference>
<dbReference type="SUPFAM" id="SSF90123">
    <property type="entry name" value="ABC transporter transmembrane region"/>
    <property type="match status" value="1"/>
</dbReference>
<dbReference type="PROSITE" id="PS50893">
    <property type="entry name" value="ABC_TRANSPORTER_2"/>
    <property type="match status" value="1"/>
</dbReference>
<evidence type="ECO:0000256" key="2">
    <source>
        <dbReference type="ARBA" id="ARBA00022448"/>
    </source>
</evidence>
<dbReference type="InterPro" id="IPR011527">
    <property type="entry name" value="ABC1_TM_dom"/>
</dbReference>
<name>A0A1X7QJF3_LATCU</name>
<keyword evidence="6 9" id="KW-0067">ATP-binding</keyword>
<keyword evidence="8" id="KW-0472">Membrane</keyword>
<evidence type="ECO:0000256" key="4">
    <source>
        <dbReference type="ARBA" id="ARBA00022692"/>
    </source>
</evidence>
<keyword evidence="7" id="KW-1133">Transmembrane helix</keyword>
<dbReference type="InterPro" id="IPR003593">
    <property type="entry name" value="AAA+_ATPase"/>
</dbReference>
<evidence type="ECO:0000256" key="3">
    <source>
        <dbReference type="ARBA" id="ARBA00022475"/>
    </source>
</evidence>
<dbReference type="SUPFAM" id="SSF52540">
    <property type="entry name" value="P-loop containing nucleoside triphosphate hydrolases"/>
    <property type="match status" value="1"/>
</dbReference>
<dbReference type="InterPro" id="IPR017871">
    <property type="entry name" value="ABC_transporter-like_CS"/>
</dbReference>
<dbReference type="InterPro" id="IPR003439">
    <property type="entry name" value="ABC_transporter-like_ATP-bd"/>
</dbReference>
<gene>
    <name evidence="9" type="ORF">CG419_06420</name>
</gene>
<reference evidence="9 10" key="1">
    <citation type="submission" date="2017-07" db="EMBL/GenBank/DDBJ databases">
        <title>Lactobacillus curvatus MRS6 whole genome.</title>
        <authorList>
            <person name="Jans C."/>
            <person name="Lagler S."/>
            <person name="Lacroix C."/>
            <person name="Meile L."/>
            <person name="Stevens M.J.A."/>
        </authorList>
    </citation>
    <scope>NUCLEOTIDE SEQUENCE [LARGE SCALE GENOMIC DNA]</scope>
    <source>
        <strain evidence="9 10">MRS6</strain>
    </source>
</reference>
<dbReference type="PROSITE" id="PS50929">
    <property type="entry name" value="ABC_TM1F"/>
    <property type="match status" value="1"/>
</dbReference>
<keyword evidence="2" id="KW-0813">Transport</keyword>
<evidence type="ECO:0000313" key="9">
    <source>
        <dbReference type="EMBL" id="ASN60296.1"/>
    </source>
</evidence>
<accession>A0A1X7QJF3</accession>
<keyword evidence="5" id="KW-0547">Nucleotide-binding</keyword>
<dbReference type="Pfam" id="PF00664">
    <property type="entry name" value="ABC_membrane"/>
    <property type="match status" value="1"/>
</dbReference>
<dbReference type="FunFam" id="3.40.50.300:FF:000854">
    <property type="entry name" value="Multidrug ABC transporter ATP-binding protein"/>
    <property type="match status" value="1"/>
</dbReference>
<organism evidence="9 10">
    <name type="scientific">Latilactobacillus curvatus</name>
    <name type="common">Lactobacillus curvatus</name>
    <dbReference type="NCBI Taxonomy" id="28038"/>
    <lineage>
        <taxon>Bacteria</taxon>
        <taxon>Bacillati</taxon>
        <taxon>Bacillota</taxon>
        <taxon>Bacilli</taxon>
        <taxon>Lactobacillales</taxon>
        <taxon>Lactobacillaceae</taxon>
        <taxon>Latilactobacillus</taxon>
    </lineage>
</organism>
<dbReference type="InterPro" id="IPR027417">
    <property type="entry name" value="P-loop_NTPase"/>
</dbReference>
<dbReference type="GO" id="GO:0005524">
    <property type="term" value="F:ATP binding"/>
    <property type="evidence" value="ECO:0007669"/>
    <property type="project" value="UniProtKB-KW"/>
</dbReference>
<evidence type="ECO:0000256" key="8">
    <source>
        <dbReference type="ARBA" id="ARBA00023136"/>
    </source>
</evidence>
<dbReference type="Gene3D" id="3.40.50.300">
    <property type="entry name" value="P-loop containing nucleotide triphosphate hydrolases"/>
    <property type="match status" value="1"/>
</dbReference>
<dbReference type="InterPro" id="IPR039421">
    <property type="entry name" value="Type_1_exporter"/>
</dbReference>
<dbReference type="CDD" id="cd18548">
    <property type="entry name" value="ABC_6TM_Tm287_like"/>
    <property type="match status" value="1"/>
</dbReference>